<comment type="caution">
    <text evidence="1">The sequence shown here is derived from an EMBL/GenBank/DDBJ whole genome shotgun (WGS) entry which is preliminary data.</text>
</comment>
<name>A0A0L0WAG6_GOTPU</name>
<accession>A0A0L0WAG6</accession>
<dbReference type="AlphaFoldDB" id="A0A0L0WAG6"/>
<gene>
    <name evidence="1" type="ORF">CLPU_7c01040</name>
</gene>
<reference evidence="2" key="1">
    <citation type="submission" date="2015-07" db="EMBL/GenBank/DDBJ databases">
        <title>Draft genome sequence of the purine-degrading Gottschalkia purinilyticum DSM 1384 (formerly Clostridium purinilyticum).</title>
        <authorList>
            <person name="Poehlein A."/>
            <person name="Schiel-Bengelsdorf B."/>
            <person name="Bengelsdorf F.R."/>
            <person name="Daniel R."/>
            <person name="Duerre P."/>
        </authorList>
    </citation>
    <scope>NUCLEOTIDE SEQUENCE [LARGE SCALE GENOMIC DNA]</scope>
    <source>
        <strain evidence="2">DSM 1384</strain>
    </source>
</reference>
<evidence type="ECO:0000313" key="1">
    <source>
        <dbReference type="EMBL" id="KNF08476.1"/>
    </source>
</evidence>
<protein>
    <submittedName>
        <fullName evidence="1">Uncharacterized protein</fullName>
    </submittedName>
</protein>
<sequence length="64" mass="7577">MKIDRIILIVNYQSSFIVIVECKIWKLKKETMKGYEYENYIIYGAHIKNLFMMLLKNAGMNIAS</sequence>
<evidence type="ECO:0000313" key="2">
    <source>
        <dbReference type="Proteomes" id="UP000037267"/>
    </source>
</evidence>
<dbReference type="STRING" id="1503.CLPU_7c01040"/>
<keyword evidence="2" id="KW-1185">Reference proteome</keyword>
<proteinExistence type="predicted"/>
<dbReference type="EMBL" id="LGSS01000007">
    <property type="protein sequence ID" value="KNF08476.1"/>
    <property type="molecule type" value="Genomic_DNA"/>
</dbReference>
<organism evidence="1 2">
    <name type="scientific">Gottschalkia purinilytica</name>
    <name type="common">Clostridium purinilyticum</name>
    <dbReference type="NCBI Taxonomy" id="1503"/>
    <lineage>
        <taxon>Bacteria</taxon>
        <taxon>Bacillati</taxon>
        <taxon>Bacillota</taxon>
        <taxon>Tissierellia</taxon>
        <taxon>Tissierellales</taxon>
        <taxon>Gottschalkiaceae</taxon>
        <taxon>Gottschalkia</taxon>
    </lineage>
</organism>
<dbReference type="Proteomes" id="UP000037267">
    <property type="component" value="Unassembled WGS sequence"/>
</dbReference>